<dbReference type="SUPFAM" id="SSF48056">
    <property type="entry name" value="Di-copper centre-containing domain"/>
    <property type="match status" value="1"/>
</dbReference>
<protein>
    <submittedName>
        <fullName evidence="6">Hexamerins subunit type 2</fullName>
    </submittedName>
</protein>
<proteinExistence type="evidence at transcript level"/>
<evidence type="ECO:0000259" key="3">
    <source>
        <dbReference type="Pfam" id="PF00372"/>
    </source>
</evidence>
<dbReference type="SUPFAM" id="SSF48050">
    <property type="entry name" value="Hemocyanin, N-terminal domain"/>
    <property type="match status" value="1"/>
</dbReference>
<dbReference type="SUPFAM" id="SSF81296">
    <property type="entry name" value="E set domains"/>
    <property type="match status" value="1"/>
</dbReference>
<dbReference type="AlphaFoldDB" id="A0A184PRP8"/>
<keyword evidence="1" id="KW-0758">Storage protein</keyword>
<dbReference type="Pfam" id="PF03723">
    <property type="entry name" value="Hemocyanin_C"/>
    <property type="match status" value="1"/>
</dbReference>
<accession>A0A184PRP8</accession>
<feature type="domain" description="Hemocyanin middle" evidence="3">
    <location>
        <begin position="158"/>
        <end position="422"/>
    </location>
</feature>
<feature type="domain" description="Hemocyanin C-terminal" evidence="5">
    <location>
        <begin position="431"/>
        <end position="663"/>
    </location>
</feature>
<dbReference type="PROSITE" id="PS00210">
    <property type="entry name" value="HEMOCYANIN_2"/>
    <property type="match status" value="1"/>
</dbReference>
<evidence type="ECO:0000256" key="2">
    <source>
        <dbReference type="SAM" id="SignalP"/>
    </source>
</evidence>
<dbReference type="GO" id="GO:0045735">
    <property type="term" value="F:nutrient reservoir activity"/>
    <property type="evidence" value="ECO:0007669"/>
    <property type="project" value="UniProtKB-KW"/>
</dbReference>
<evidence type="ECO:0000313" key="6">
    <source>
        <dbReference type="EMBL" id="AGG40958.1"/>
    </source>
</evidence>
<dbReference type="EMBL" id="JX204835">
    <property type="protein sequence ID" value="AGG40958.1"/>
    <property type="molecule type" value="mRNA"/>
</dbReference>
<dbReference type="InterPro" id="IPR037020">
    <property type="entry name" value="Hemocyanin_C_sf"/>
</dbReference>
<dbReference type="Pfam" id="PF00372">
    <property type="entry name" value="Hemocyanin_M"/>
    <property type="match status" value="1"/>
</dbReference>
<evidence type="ECO:0000259" key="5">
    <source>
        <dbReference type="Pfam" id="PF03723"/>
    </source>
</evidence>
<keyword evidence="2" id="KW-0732">Signal</keyword>
<dbReference type="PROSITE" id="PS00209">
    <property type="entry name" value="HEMOCYANIN_1"/>
    <property type="match status" value="1"/>
</dbReference>
<dbReference type="Gene3D" id="1.20.1370.10">
    <property type="entry name" value="Hemocyanin, N-terminal domain"/>
    <property type="match status" value="1"/>
</dbReference>
<evidence type="ECO:0000256" key="1">
    <source>
        <dbReference type="ARBA" id="ARBA00022761"/>
    </source>
</evidence>
<dbReference type="Pfam" id="PF03722">
    <property type="entry name" value="Hemocyanin_N"/>
    <property type="match status" value="1"/>
</dbReference>
<dbReference type="Gene3D" id="2.60.40.1520">
    <property type="entry name" value="Hemocyanin, C-terminal domain"/>
    <property type="match status" value="1"/>
</dbReference>
<reference evidence="6" key="1">
    <citation type="submission" date="2012-06" db="EMBL/GenBank/DDBJ databases">
        <title>Cloning and expressing of hemocyanin subunit type 1 and hexamerins subunit type 2 from Calliptamus italicus.</title>
        <authorList>
            <person name="Yin H."/>
            <person name="Fu Y."/>
            <person name="You T."/>
            <person name="Zhang X."/>
            <person name="Zhang D."/>
        </authorList>
    </citation>
    <scope>NUCLEOTIDE SEQUENCE</scope>
</reference>
<dbReference type="InterPro" id="IPR013788">
    <property type="entry name" value="Hemocyanin/hexamerin"/>
</dbReference>
<dbReference type="GO" id="GO:0005615">
    <property type="term" value="C:extracellular space"/>
    <property type="evidence" value="ECO:0007669"/>
    <property type="project" value="UniProtKB-ARBA"/>
</dbReference>
<dbReference type="InterPro" id="IPR014756">
    <property type="entry name" value="Ig_E-set"/>
</dbReference>
<dbReference type="InterPro" id="IPR036697">
    <property type="entry name" value="Hemocyanin_N_sf"/>
</dbReference>
<dbReference type="InterPro" id="IPR005203">
    <property type="entry name" value="Hemocyanin_C"/>
</dbReference>
<organism evidence="6">
    <name type="scientific">Calliptamus italicus</name>
    <name type="common">Italian locust</name>
    <dbReference type="NCBI Taxonomy" id="334752"/>
    <lineage>
        <taxon>Eukaryota</taxon>
        <taxon>Metazoa</taxon>
        <taxon>Ecdysozoa</taxon>
        <taxon>Arthropoda</taxon>
        <taxon>Hexapoda</taxon>
        <taxon>Insecta</taxon>
        <taxon>Pterygota</taxon>
        <taxon>Neoptera</taxon>
        <taxon>Polyneoptera</taxon>
        <taxon>Orthoptera</taxon>
        <taxon>Caelifera</taxon>
        <taxon>Acrididea</taxon>
        <taxon>Acridomorpha</taxon>
        <taxon>Acridoidea</taxon>
        <taxon>Acrididae</taxon>
        <taxon>Calliptaminae</taxon>
        <taxon>Calliptamus</taxon>
    </lineage>
</organism>
<dbReference type="Gene3D" id="1.10.1280.10">
    <property type="entry name" value="Di-copper center containing domain from catechol oxidase"/>
    <property type="match status" value="1"/>
</dbReference>
<evidence type="ECO:0000259" key="4">
    <source>
        <dbReference type="Pfam" id="PF03722"/>
    </source>
</evidence>
<feature type="domain" description="Hemocyanin N-terminal" evidence="4">
    <location>
        <begin position="31"/>
        <end position="152"/>
    </location>
</feature>
<dbReference type="PANTHER" id="PTHR11511">
    <property type="entry name" value="LARVAL STORAGE PROTEIN/PHENOLOXIDASE"/>
    <property type="match status" value="1"/>
</dbReference>
<dbReference type="PANTHER" id="PTHR11511:SF5">
    <property type="entry name" value="FAT-BODY PROTEIN 1-RELATED"/>
    <property type="match status" value="1"/>
</dbReference>
<dbReference type="SMR" id="A0A184PRP8"/>
<dbReference type="InterPro" id="IPR000896">
    <property type="entry name" value="Hemocyanin/hexamerin_mid_dom"/>
</dbReference>
<sequence length="673" mass="78738">MRTATVVVLSLLAAFAAAAVVPHSEAGKELLEKQDKLLRLLYHVQQPSIIKEEQEIAKTYKPIEHVDNYQFKEKVEIFWKYYVDVGFLPRGEVFSVYYQKHFYQARALFELFYFAKDFETFYKTAVWAREHLNEALFVYSFTVAVLHREDTKDVTLPAPYEIYPQLFVNAEVIQKAYDARLRGEVSSKEAPYIFYSNYSGFPVANNPEELVSYFTEDVGLNSFFAYLHYKNPFWLNPSNYSIPAYKRRGDSFFFILQQLLARYYLERLSNRLPDVKPIDYSRPVLVGYYPELRLQNGIEAPARPEGVYPSNFDLLFVERIQNYERRIRDAIDLGFVYGYDFEKLNLKEKDLTSILGNIIEGNAESVNYQYYGSIYRYLISLFGHIADPYHKYGTPASVLEQPETQLRDPLYYRIAKRIVSFFYQYKNQLQPYSKKDLELPGVAIESIAFDKLVTFFDDFDVEINNALSFSKPEEGEKFNFVARQYRLNHKPFYYQLKLESDKEIDSVVRVFIGPKYDALGRELSLEERKQYYVLLDIFNQKLSVGENEIKRSSNDFLLYGKEAPRYSDLYYTTARALKGEDKFFLDKFRSHFGFPHRLVLPRGTRSGLPLSVFAIVTPAVSDGKHPILERGDNHAAGFPFDRHIVEFEFDVPNAHFDETFVVHRRVEDINATA</sequence>
<feature type="chain" id="PRO_5008247198" evidence="2">
    <location>
        <begin position="19"/>
        <end position="673"/>
    </location>
</feature>
<dbReference type="InterPro" id="IPR005204">
    <property type="entry name" value="Hemocyanin_N"/>
</dbReference>
<dbReference type="PRINTS" id="PR00187">
    <property type="entry name" value="HAEMOCYANIN"/>
</dbReference>
<dbReference type="InterPro" id="IPR008922">
    <property type="entry name" value="Di-copper_centre_dom_sf"/>
</dbReference>
<name>A0A184PRP8_CALIT</name>
<feature type="signal peptide" evidence="2">
    <location>
        <begin position="1"/>
        <end position="18"/>
    </location>
</feature>